<dbReference type="InterPro" id="IPR011009">
    <property type="entry name" value="Kinase-like_dom_sf"/>
</dbReference>
<evidence type="ECO:0000259" key="11">
    <source>
        <dbReference type="PROSITE" id="PS50011"/>
    </source>
</evidence>
<feature type="region of interest" description="Disordered" evidence="10">
    <location>
        <begin position="643"/>
        <end position="675"/>
    </location>
</feature>
<dbReference type="InterPro" id="IPR055175">
    <property type="entry name" value="ACK/TNK-like_SAM"/>
</dbReference>
<dbReference type="WBParaSite" id="L893_g3273.t1">
    <property type="protein sequence ID" value="L893_g3273.t1"/>
    <property type="gene ID" value="L893_g3273"/>
</dbReference>
<keyword evidence="5" id="KW-0418">Kinase</keyword>
<dbReference type="PROSITE" id="PS50108">
    <property type="entry name" value="CRIB"/>
    <property type="match status" value="1"/>
</dbReference>
<dbReference type="Proteomes" id="UP000095287">
    <property type="component" value="Unplaced"/>
</dbReference>
<feature type="binding site" evidence="9">
    <location>
        <position position="140"/>
    </location>
    <ligand>
        <name>ATP</name>
        <dbReference type="ChEBI" id="CHEBI:30616"/>
    </ligand>
</feature>
<keyword evidence="4 9" id="KW-0547">Nucleotide-binding</keyword>
<evidence type="ECO:0000256" key="5">
    <source>
        <dbReference type="ARBA" id="ARBA00022777"/>
    </source>
</evidence>
<evidence type="ECO:0000256" key="4">
    <source>
        <dbReference type="ARBA" id="ARBA00022741"/>
    </source>
</evidence>
<evidence type="ECO:0000256" key="3">
    <source>
        <dbReference type="ARBA" id="ARBA00022679"/>
    </source>
</evidence>
<feature type="compositionally biased region" description="Polar residues" evidence="10">
    <location>
        <begin position="794"/>
        <end position="804"/>
    </location>
</feature>
<name>A0A1I8A4B2_9BILA</name>
<keyword evidence="6 9" id="KW-0067">ATP-binding</keyword>
<dbReference type="InterPro" id="IPR020635">
    <property type="entry name" value="Tyr_kinase_cat_dom"/>
</dbReference>
<dbReference type="GO" id="GO:0004715">
    <property type="term" value="F:non-membrane spanning protein tyrosine kinase activity"/>
    <property type="evidence" value="ECO:0007669"/>
    <property type="project" value="UniProtKB-EC"/>
</dbReference>
<dbReference type="SUPFAM" id="SSF56112">
    <property type="entry name" value="Protein kinase-like (PK-like)"/>
    <property type="match status" value="1"/>
</dbReference>
<dbReference type="Gene3D" id="3.30.200.20">
    <property type="entry name" value="Phosphorylase Kinase, domain 1"/>
    <property type="match status" value="1"/>
</dbReference>
<dbReference type="InterPro" id="IPR001245">
    <property type="entry name" value="Ser-Thr/Tyr_kinase_cat_dom"/>
</dbReference>
<dbReference type="PROSITE" id="PS00107">
    <property type="entry name" value="PROTEIN_KINASE_ATP"/>
    <property type="match status" value="1"/>
</dbReference>
<feature type="domain" description="CRIB" evidence="12">
    <location>
        <begin position="470"/>
        <end position="484"/>
    </location>
</feature>
<sequence length="916" mass="101779">MAPEPVLSLSKLLADADLLSYEYKLRNQLKLRHAGDLAYTEERDLTDIGMSRPEQKRLRKEYLKHFPPDTLVGKLKKKVFGRNESAKKADVKEEDAEQHVIPVERITLCKELGKGEFGSVFQASWNCSSNGLENLQVAVKCVSSDKLMSNPASFLQEAAIMHKMRHENVVRLFGVVLETKSVMLVSELAPCGSLLECLNKQALRDSFPVDVLCEFALQIAKGMEYLASQRLIHRDLAARNVLVFSENKVKISDFGLSRSLGVGEDYYRSEFSPTLKLPISWCAPECINYLKFTTASDVWAYAVTLWEMFSYGQMPWYGYTGAQILDAVDNKKIKLECPDACPSDFYQFMCQCWAHDPDRRPSFTDLVKTLPEIMPQILKAVCDCHDGVLDHLQFAKHEKIILVDRAPSAYPDGYYWKGSIKGGKTGLFRPNETVAYLGAENPASKSLLSSKTNIVKPVESKATEKKKIIISEPQGDLRHTCHVGIDGRSFGLLQVDKNDLSKALPPSISPSPSLSRRSPSAPLSPPMALRQTHQRSSPGSISPCSVNFRSSTTCSPASSRAPSLPPVLPPKPGHRIPPSAPSMSTLGSEIHTDMTIETTLDSQGSLDLLLNVPRGRPALNGHRASDELDRALADMNNEISQFSLTSSLDTSDTRPLIKKSSTQEPERPPKSKKAREYIVRPMTTEESQKWNEKVAKEQEKIEKSLQNEWKKEEKRRASIKSTPEEKHEPETRTFSDSIASACLLDTWSQEAQDAYKLLVQCGDGLKYQPIPSAPAPPRPPPLPQREDQREDNGHLSSDTDTEATVVQRKPSLPKSSPFPVPSGKVESVQAKNKSIVVQELAEDEQSPLRQLRNSNGSFRAPITPLTTKKPPPPVPPKPKTRVISPLNEYASGGGFAPSVAKTVLFSERQTDDIIKF</sequence>
<dbReference type="InterPro" id="IPR017441">
    <property type="entry name" value="Protein_kinase_ATP_BS"/>
</dbReference>
<dbReference type="PRINTS" id="PR00109">
    <property type="entry name" value="TYRKINASE"/>
</dbReference>
<comment type="catalytic activity">
    <reaction evidence="8">
        <text>L-threonyl-[protein] + ATP = O-phospho-L-threonyl-[protein] + ADP + H(+)</text>
        <dbReference type="Rhea" id="RHEA:46608"/>
        <dbReference type="Rhea" id="RHEA-COMP:11060"/>
        <dbReference type="Rhea" id="RHEA-COMP:11605"/>
        <dbReference type="ChEBI" id="CHEBI:15378"/>
        <dbReference type="ChEBI" id="CHEBI:30013"/>
        <dbReference type="ChEBI" id="CHEBI:30616"/>
        <dbReference type="ChEBI" id="CHEBI:61977"/>
        <dbReference type="ChEBI" id="CHEBI:456216"/>
        <dbReference type="EC" id="2.7.11.1"/>
    </reaction>
</comment>
<evidence type="ECO:0000256" key="2">
    <source>
        <dbReference type="ARBA" id="ARBA00022443"/>
    </source>
</evidence>
<dbReference type="InterPro" id="IPR050198">
    <property type="entry name" value="Non-receptor_tyrosine_kinases"/>
</dbReference>
<dbReference type="InterPro" id="IPR000719">
    <property type="entry name" value="Prot_kinase_dom"/>
</dbReference>
<feature type="region of interest" description="Disordered" evidence="10">
    <location>
        <begin position="765"/>
        <end position="881"/>
    </location>
</feature>
<keyword evidence="2" id="KW-0728">SH3 domain</keyword>
<evidence type="ECO:0000256" key="7">
    <source>
        <dbReference type="ARBA" id="ARBA00023137"/>
    </source>
</evidence>
<dbReference type="SMART" id="SM00285">
    <property type="entry name" value="PBD"/>
    <property type="match status" value="1"/>
</dbReference>
<evidence type="ECO:0000313" key="13">
    <source>
        <dbReference type="Proteomes" id="UP000095287"/>
    </source>
</evidence>
<dbReference type="EC" id="2.7.10.2" evidence="1"/>
<dbReference type="GO" id="GO:0004674">
    <property type="term" value="F:protein serine/threonine kinase activity"/>
    <property type="evidence" value="ECO:0007669"/>
    <property type="project" value="UniProtKB-EC"/>
</dbReference>
<feature type="compositionally biased region" description="Basic and acidic residues" evidence="10">
    <location>
        <begin position="706"/>
        <end position="733"/>
    </location>
</feature>
<dbReference type="Pfam" id="PF22931">
    <property type="entry name" value="SAM_TNK"/>
    <property type="match status" value="1"/>
</dbReference>
<organism evidence="13 14">
    <name type="scientific">Steinernema glaseri</name>
    <dbReference type="NCBI Taxonomy" id="37863"/>
    <lineage>
        <taxon>Eukaryota</taxon>
        <taxon>Metazoa</taxon>
        <taxon>Ecdysozoa</taxon>
        <taxon>Nematoda</taxon>
        <taxon>Chromadorea</taxon>
        <taxon>Rhabditida</taxon>
        <taxon>Tylenchina</taxon>
        <taxon>Panagrolaimomorpha</taxon>
        <taxon>Strongyloidoidea</taxon>
        <taxon>Steinernematidae</taxon>
        <taxon>Steinernema</taxon>
    </lineage>
</organism>
<dbReference type="InterPro" id="IPR008266">
    <property type="entry name" value="Tyr_kinase_AS"/>
</dbReference>
<proteinExistence type="predicted"/>
<evidence type="ECO:0000256" key="6">
    <source>
        <dbReference type="ARBA" id="ARBA00022840"/>
    </source>
</evidence>
<feature type="domain" description="Protein kinase" evidence="11">
    <location>
        <begin position="106"/>
        <end position="373"/>
    </location>
</feature>
<feature type="compositionally biased region" description="Polar residues" evidence="10">
    <location>
        <begin position="534"/>
        <end position="554"/>
    </location>
</feature>
<feature type="region of interest" description="Disordered" evidence="10">
    <location>
        <begin position="706"/>
        <end position="737"/>
    </location>
</feature>
<keyword evidence="13" id="KW-1185">Reference proteome</keyword>
<dbReference type="SMART" id="SM00219">
    <property type="entry name" value="TyrKc"/>
    <property type="match status" value="1"/>
</dbReference>
<dbReference type="PROSITE" id="PS50011">
    <property type="entry name" value="PROTEIN_KINASE_DOM"/>
    <property type="match status" value="1"/>
</dbReference>
<evidence type="ECO:0000256" key="9">
    <source>
        <dbReference type="PROSITE-ProRule" id="PRU10141"/>
    </source>
</evidence>
<feature type="compositionally biased region" description="Pro residues" evidence="10">
    <location>
        <begin position="771"/>
        <end position="783"/>
    </location>
</feature>
<protein>
    <recommendedName>
        <fullName evidence="1">non-specific protein-tyrosine kinase</fullName>
        <ecNumber evidence="1">2.7.10.2</ecNumber>
    </recommendedName>
</protein>
<evidence type="ECO:0000256" key="8">
    <source>
        <dbReference type="ARBA" id="ARBA00047899"/>
    </source>
</evidence>
<feature type="compositionally biased region" description="Low complexity" evidence="10">
    <location>
        <begin position="503"/>
        <end position="530"/>
    </location>
</feature>
<feature type="compositionally biased region" description="Basic and acidic residues" evidence="10">
    <location>
        <begin position="784"/>
        <end position="793"/>
    </location>
</feature>
<feature type="region of interest" description="Disordered" evidence="10">
    <location>
        <begin position="503"/>
        <end position="580"/>
    </location>
</feature>
<keyword evidence="7" id="KW-0829">Tyrosine-protein kinase</keyword>
<dbReference type="PANTHER" id="PTHR24418">
    <property type="entry name" value="TYROSINE-PROTEIN KINASE"/>
    <property type="match status" value="1"/>
</dbReference>
<evidence type="ECO:0000313" key="14">
    <source>
        <dbReference type="WBParaSite" id="L893_g3273.t1"/>
    </source>
</evidence>
<accession>A0A1I8A4B2</accession>
<dbReference type="FunFam" id="1.10.510.10:FF:000521">
    <property type="entry name" value="Tyrosine-protein kinase pr2"/>
    <property type="match status" value="1"/>
</dbReference>
<feature type="compositionally biased region" description="Basic and acidic residues" evidence="10">
    <location>
        <begin position="664"/>
        <end position="675"/>
    </location>
</feature>
<dbReference type="Pfam" id="PF07714">
    <property type="entry name" value="PK_Tyr_Ser-Thr"/>
    <property type="match status" value="1"/>
</dbReference>
<dbReference type="GO" id="GO:0005524">
    <property type="term" value="F:ATP binding"/>
    <property type="evidence" value="ECO:0007669"/>
    <property type="project" value="UniProtKB-UniRule"/>
</dbReference>
<dbReference type="PROSITE" id="PS00109">
    <property type="entry name" value="PROTEIN_KINASE_TYR"/>
    <property type="match status" value="1"/>
</dbReference>
<dbReference type="CDD" id="cd00174">
    <property type="entry name" value="SH3"/>
    <property type="match status" value="1"/>
</dbReference>
<reference evidence="14" key="1">
    <citation type="submission" date="2016-11" db="UniProtKB">
        <authorList>
            <consortium name="WormBaseParasite"/>
        </authorList>
    </citation>
    <scope>IDENTIFICATION</scope>
</reference>
<dbReference type="InterPro" id="IPR000095">
    <property type="entry name" value="CRIB_dom"/>
</dbReference>
<feature type="compositionally biased region" description="Polar residues" evidence="10">
    <location>
        <begin position="847"/>
        <end position="857"/>
    </location>
</feature>
<dbReference type="AlphaFoldDB" id="A0A1I8A4B2"/>
<evidence type="ECO:0000259" key="12">
    <source>
        <dbReference type="PROSITE" id="PS50108"/>
    </source>
</evidence>
<dbReference type="Gene3D" id="1.10.510.10">
    <property type="entry name" value="Transferase(Phosphotransferase) domain 1"/>
    <property type="match status" value="1"/>
</dbReference>
<evidence type="ECO:0000256" key="10">
    <source>
        <dbReference type="SAM" id="MobiDB-lite"/>
    </source>
</evidence>
<keyword evidence="3" id="KW-0808">Transferase</keyword>
<evidence type="ECO:0000256" key="1">
    <source>
        <dbReference type="ARBA" id="ARBA00011903"/>
    </source>
</evidence>